<name>A0A3L8PV65_9GAMM</name>
<keyword evidence="1" id="KW-1133">Transmembrane helix</keyword>
<evidence type="ECO:0000313" key="2">
    <source>
        <dbReference type="EMBL" id="RLV59204.1"/>
    </source>
</evidence>
<reference evidence="2 3" key="1">
    <citation type="submission" date="2018-09" db="EMBL/GenBank/DDBJ databases">
        <title>Phylogeny of the Shewanellaceae, and recommendation for two new genera, Pseudoshewanella and Parashewanella.</title>
        <authorList>
            <person name="Wang G."/>
        </authorList>
    </citation>
    <scope>NUCLEOTIDE SEQUENCE [LARGE SCALE GENOMIC DNA]</scope>
    <source>
        <strain evidence="2 3">C51</strain>
    </source>
</reference>
<evidence type="ECO:0000313" key="3">
    <source>
        <dbReference type="Proteomes" id="UP000281474"/>
    </source>
</evidence>
<dbReference type="RefSeq" id="WP_121839503.1">
    <property type="nucleotide sequence ID" value="NZ_ML014790.1"/>
</dbReference>
<gene>
    <name evidence="2" type="ORF">D5018_13390</name>
</gene>
<dbReference type="Proteomes" id="UP000281474">
    <property type="component" value="Unassembled WGS sequence"/>
</dbReference>
<feature type="transmembrane region" description="Helical" evidence="1">
    <location>
        <begin position="27"/>
        <end position="51"/>
    </location>
</feature>
<dbReference type="EMBL" id="QZEI01000041">
    <property type="protein sequence ID" value="RLV59204.1"/>
    <property type="molecule type" value="Genomic_DNA"/>
</dbReference>
<proteinExistence type="predicted"/>
<comment type="caution">
    <text evidence="2">The sequence shown here is derived from an EMBL/GenBank/DDBJ whole genome shotgun (WGS) entry which is preliminary data.</text>
</comment>
<organism evidence="2 3">
    <name type="scientific">Parashewanella curva</name>
    <dbReference type="NCBI Taxonomy" id="2338552"/>
    <lineage>
        <taxon>Bacteria</taxon>
        <taxon>Pseudomonadati</taxon>
        <taxon>Pseudomonadota</taxon>
        <taxon>Gammaproteobacteria</taxon>
        <taxon>Alteromonadales</taxon>
        <taxon>Shewanellaceae</taxon>
        <taxon>Parashewanella</taxon>
    </lineage>
</organism>
<protein>
    <submittedName>
        <fullName evidence="2">Uncharacterized protein</fullName>
    </submittedName>
</protein>
<accession>A0A3L8PV65</accession>
<evidence type="ECO:0000256" key="1">
    <source>
        <dbReference type="SAM" id="Phobius"/>
    </source>
</evidence>
<dbReference type="AlphaFoldDB" id="A0A3L8PV65"/>
<keyword evidence="1" id="KW-0812">Transmembrane</keyword>
<sequence>MTVISDQQTQSWLQYAYANTPDLETCLGFGVTGAIGFATGGTSMMCSMLFLRYGKQAPISYIVHKGMVNAQALFFSKENQQRSDVKMLFNVLGVVGDALVIGNTGVDDVLTGTLTAGAGIIGGVVSSELLSNLTRLKEYKLEYSTPGRLIKFSTALLGGYFSTQYLTNYLAQSPENLTTDQYNNHTMSNSSESYVEQATSNPQARTYYPNNPSLKISPASNTAISSNSASVGVCQGNVCTLPKKIISPLKLNHTTPIISPKDKDKKEECNETQPSMYERVKDWLKGAQWW</sequence>
<keyword evidence="3" id="KW-1185">Reference proteome</keyword>
<keyword evidence="1" id="KW-0472">Membrane</keyword>